<reference evidence="3" key="1">
    <citation type="submission" date="2025-08" db="UniProtKB">
        <authorList>
            <consortium name="Ensembl"/>
        </authorList>
    </citation>
    <scope>IDENTIFICATION</scope>
</reference>
<name>A0A671PVQ7_9TELE</name>
<dbReference type="Gene3D" id="3.30.420.10">
    <property type="entry name" value="Ribonuclease H-like superfamily/Ribonuclease H"/>
    <property type="match status" value="1"/>
</dbReference>
<dbReference type="AlphaFoldDB" id="A0A671PVQ7"/>
<reference evidence="3" key="2">
    <citation type="submission" date="2025-09" db="UniProtKB">
        <authorList>
            <consortium name="Ensembl"/>
        </authorList>
    </citation>
    <scope>IDENTIFICATION</scope>
</reference>
<organism evidence="3 4">
    <name type="scientific">Sinocyclocheilus anshuiensis</name>
    <dbReference type="NCBI Taxonomy" id="1608454"/>
    <lineage>
        <taxon>Eukaryota</taxon>
        <taxon>Metazoa</taxon>
        <taxon>Chordata</taxon>
        <taxon>Craniata</taxon>
        <taxon>Vertebrata</taxon>
        <taxon>Euteleostomi</taxon>
        <taxon>Actinopterygii</taxon>
        <taxon>Neopterygii</taxon>
        <taxon>Teleostei</taxon>
        <taxon>Ostariophysi</taxon>
        <taxon>Cypriniformes</taxon>
        <taxon>Cyprinidae</taxon>
        <taxon>Cyprininae</taxon>
        <taxon>Sinocyclocheilus</taxon>
    </lineage>
</organism>
<dbReference type="InterPro" id="IPR012337">
    <property type="entry name" value="RNaseH-like_sf"/>
</dbReference>
<dbReference type="InterPro" id="IPR036397">
    <property type="entry name" value="RNaseH_sf"/>
</dbReference>
<dbReference type="InterPro" id="IPR050951">
    <property type="entry name" value="Retrovirus_Pol_polyprotein"/>
</dbReference>
<dbReference type="GO" id="GO:0015074">
    <property type="term" value="P:DNA integration"/>
    <property type="evidence" value="ECO:0007669"/>
    <property type="project" value="InterPro"/>
</dbReference>
<dbReference type="Pfam" id="PF00665">
    <property type="entry name" value="rve"/>
    <property type="match status" value="1"/>
</dbReference>
<feature type="domain" description="Integrase catalytic" evidence="2">
    <location>
        <begin position="146"/>
        <end position="305"/>
    </location>
</feature>
<sequence length="366" mass="42067">MDLCLIHHTVVIVNFSPNKQEALRTETANDPKLSAFKEIIHQGWPDKIQDLPKDLRSYWPFRDELAIEAGVVFKGRQVLIPESMTTDILIQLHAGHQGIEKTCRLAQESVYWTKINTDIEKMCKSCSTCAEHQDAQPTEPLIPHKTPTKPWQYLASDLFEIHGHQYLLTVDRYSKYPLVDEMPIPVSSHAVAQKMQSYMSLFGRPDEIMTDNGPRYTGQPFKKFIADWGIKRTTSSPHYPKSNGFIERHVRHIKSIIKKTQHKEDVQVALLQVRATLVDSDLPSPAELLLGRPITTPLPSHADPGKLEHRQHLEKKSTMMKTHHDQFSGRDLPPLFRGQCVRVLDKERRTWHPGTIVEKCREPKSY</sequence>
<protein>
    <recommendedName>
        <fullName evidence="1">Gypsy retrotransposon integrase-like protein 1</fullName>
    </recommendedName>
</protein>
<dbReference type="InterPro" id="IPR041588">
    <property type="entry name" value="Integrase_H2C2"/>
</dbReference>
<dbReference type="Pfam" id="PF17921">
    <property type="entry name" value="Integrase_H2C2"/>
    <property type="match status" value="1"/>
</dbReference>
<evidence type="ECO:0000313" key="4">
    <source>
        <dbReference type="Proteomes" id="UP000472260"/>
    </source>
</evidence>
<dbReference type="Ensembl" id="ENSSANT00000065647.1">
    <property type="protein sequence ID" value="ENSSANP00000061725.1"/>
    <property type="gene ID" value="ENSSANG00000030854.1"/>
</dbReference>
<dbReference type="GO" id="GO:0003676">
    <property type="term" value="F:nucleic acid binding"/>
    <property type="evidence" value="ECO:0007669"/>
    <property type="project" value="InterPro"/>
</dbReference>
<dbReference type="PANTHER" id="PTHR37984:SF7">
    <property type="entry name" value="INTEGRASE CATALYTIC DOMAIN-CONTAINING PROTEIN"/>
    <property type="match status" value="1"/>
</dbReference>
<dbReference type="PROSITE" id="PS50994">
    <property type="entry name" value="INTEGRASE"/>
    <property type="match status" value="1"/>
</dbReference>
<evidence type="ECO:0000256" key="1">
    <source>
        <dbReference type="ARBA" id="ARBA00039658"/>
    </source>
</evidence>
<evidence type="ECO:0000313" key="3">
    <source>
        <dbReference type="Ensembl" id="ENSSANP00000061725.1"/>
    </source>
</evidence>
<dbReference type="SUPFAM" id="SSF53098">
    <property type="entry name" value="Ribonuclease H-like"/>
    <property type="match status" value="1"/>
</dbReference>
<dbReference type="PANTHER" id="PTHR37984">
    <property type="entry name" value="PROTEIN CBG26694"/>
    <property type="match status" value="1"/>
</dbReference>
<dbReference type="Gene3D" id="1.10.340.70">
    <property type="match status" value="1"/>
</dbReference>
<accession>A0A671PVQ7</accession>
<dbReference type="Proteomes" id="UP000472260">
    <property type="component" value="Unassembled WGS sequence"/>
</dbReference>
<evidence type="ECO:0000259" key="2">
    <source>
        <dbReference type="PROSITE" id="PS50994"/>
    </source>
</evidence>
<proteinExistence type="predicted"/>
<dbReference type="InterPro" id="IPR001584">
    <property type="entry name" value="Integrase_cat-core"/>
</dbReference>
<keyword evidence="4" id="KW-1185">Reference proteome</keyword>